<sequence length="194" mass="20989">MIIVGVGVGPNMLTQEAIAAIRSAPVIYGSGRSIELVKDFINCEAHIIKNYRELHLLPADAVVLSTGDPMFSGLGKFADENDKVITGVSSIQASCARFHVEMSHLAIITAHGRDPSPAREALIREVGLGKNIFLLPAENFGSKEVADLLREMGVEAKICLYENIGYPEERAVVGSVQNPPLAESDMYCLLVVQR</sequence>
<keyword evidence="4 7" id="KW-0808">Transferase</keyword>
<dbReference type="CDD" id="cd11644">
    <property type="entry name" value="Precorrin-6Y-MT"/>
    <property type="match status" value="1"/>
</dbReference>
<dbReference type="PANTHER" id="PTHR43182">
    <property type="entry name" value="COBALT-PRECORRIN-6B C(15)-METHYLTRANSFERASE (DECARBOXYLATING)"/>
    <property type="match status" value="1"/>
</dbReference>
<dbReference type="GO" id="GO:0008276">
    <property type="term" value="F:protein methyltransferase activity"/>
    <property type="evidence" value="ECO:0007669"/>
    <property type="project" value="InterPro"/>
</dbReference>
<feature type="domain" description="Tetrapyrrole methylase" evidence="6">
    <location>
        <begin position="2"/>
        <end position="177"/>
    </location>
</feature>
<comment type="pathway">
    <text evidence="1">Cofactor biosynthesis; adenosylcobalamin biosynthesis.</text>
</comment>
<dbReference type="Gene3D" id="3.30.950.10">
    <property type="entry name" value="Methyltransferase, Cobalt-precorrin-4 Transmethylase, Domain 2"/>
    <property type="match status" value="1"/>
</dbReference>
<dbReference type="GO" id="GO:0009236">
    <property type="term" value="P:cobalamin biosynthetic process"/>
    <property type="evidence" value="ECO:0007669"/>
    <property type="project" value="UniProtKB-UniPathway"/>
</dbReference>
<reference evidence="8" key="1">
    <citation type="submission" date="2012-02" db="EMBL/GenBank/DDBJ databases">
        <title>Complete sequence of chromosome of Methanomethylovorans hollandica DSM 15978.</title>
        <authorList>
            <person name="Lucas S."/>
            <person name="Copeland A."/>
            <person name="Lapidus A."/>
            <person name="Glavina del Rio T."/>
            <person name="Dalin E."/>
            <person name="Tice H."/>
            <person name="Bruce D."/>
            <person name="Goodwin L."/>
            <person name="Pitluck S."/>
            <person name="Peters L."/>
            <person name="Mikhailova N."/>
            <person name="Held B."/>
            <person name="Kyrpides N."/>
            <person name="Mavromatis K."/>
            <person name="Ivanova N."/>
            <person name="Brettin T."/>
            <person name="Detter J.C."/>
            <person name="Han C."/>
            <person name="Larimer F."/>
            <person name="Land M."/>
            <person name="Hauser L."/>
            <person name="Markowitz V."/>
            <person name="Cheng J.-F."/>
            <person name="Hugenholtz P."/>
            <person name="Woyke T."/>
            <person name="Wu D."/>
            <person name="Spring S."/>
            <person name="Schroeder M."/>
            <person name="Brambilla E."/>
            <person name="Klenk H.-P."/>
            <person name="Eisen J.A."/>
        </authorList>
    </citation>
    <scope>NUCLEOTIDE SEQUENCE [LARGE SCALE GENOMIC DNA]</scope>
    <source>
        <strain evidence="8">DSM 15978 / NBRC 107637 / DMS1</strain>
    </source>
</reference>
<dbReference type="InterPro" id="IPR035996">
    <property type="entry name" value="4pyrrol_Methylase_sf"/>
</dbReference>
<keyword evidence="5" id="KW-0949">S-adenosyl-L-methionine</keyword>
<dbReference type="SUPFAM" id="SSF53790">
    <property type="entry name" value="Tetrapyrrole methylase"/>
    <property type="match status" value="1"/>
</dbReference>
<dbReference type="GeneID" id="14408371"/>
<evidence type="ECO:0000313" key="8">
    <source>
        <dbReference type="Proteomes" id="UP000010866"/>
    </source>
</evidence>
<dbReference type="RefSeq" id="WP_015325617.1">
    <property type="nucleotide sequence ID" value="NC_019977.1"/>
</dbReference>
<dbReference type="NCBIfam" id="TIGR02467">
    <property type="entry name" value="CbiE"/>
    <property type="match status" value="1"/>
</dbReference>
<keyword evidence="8" id="KW-1185">Reference proteome</keyword>
<evidence type="ECO:0000313" key="7">
    <source>
        <dbReference type="EMBL" id="AGB50452.1"/>
    </source>
</evidence>
<name>L0KYD0_METHD</name>
<gene>
    <name evidence="7" type="ordered locus">Metho_2293</name>
</gene>
<accession>L0KYD0</accession>
<dbReference type="GO" id="GO:0032259">
    <property type="term" value="P:methylation"/>
    <property type="evidence" value="ECO:0007669"/>
    <property type="project" value="UniProtKB-KW"/>
</dbReference>
<dbReference type="STRING" id="867904.Metho_2293"/>
<dbReference type="InterPro" id="IPR000878">
    <property type="entry name" value="4pyrrol_Mease"/>
</dbReference>
<dbReference type="KEGG" id="mhz:Metho_2293"/>
<dbReference type="InterPro" id="IPR012818">
    <property type="entry name" value="CbiE"/>
</dbReference>
<protein>
    <submittedName>
        <fullName evidence="7">Precorrin-6y C5,15-methyltransferase (Decarboxylating), CbiE subunit</fullName>
    </submittedName>
</protein>
<evidence type="ECO:0000256" key="5">
    <source>
        <dbReference type="ARBA" id="ARBA00022691"/>
    </source>
</evidence>
<dbReference type="NCBIfam" id="NF004461">
    <property type="entry name" value="PRK05787.2-4"/>
    <property type="match status" value="1"/>
</dbReference>
<evidence type="ECO:0000256" key="2">
    <source>
        <dbReference type="ARBA" id="ARBA00022573"/>
    </source>
</evidence>
<dbReference type="PANTHER" id="PTHR43182:SF1">
    <property type="entry name" value="COBALT-PRECORRIN-7 C(5)-METHYLTRANSFERASE"/>
    <property type="match status" value="1"/>
</dbReference>
<keyword evidence="3 7" id="KW-0489">Methyltransferase</keyword>
<dbReference type="HOGENOM" id="CLU_089162_3_0_2"/>
<dbReference type="AlphaFoldDB" id="L0KYD0"/>
<keyword evidence="2" id="KW-0169">Cobalamin biosynthesis</keyword>
<evidence type="ECO:0000256" key="1">
    <source>
        <dbReference type="ARBA" id="ARBA00004953"/>
    </source>
</evidence>
<evidence type="ECO:0000256" key="4">
    <source>
        <dbReference type="ARBA" id="ARBA00022679"/>
    </source>
</evidence>
<dbReference type="Gene3D" id="3.40.1010.10">
    <property type="entry name" value="Cobalt-precorrin-4 Transmethylase, Domain 1"/>
    <property type="match status" value="1"/>
</dbReference>
<dbReference type="OrthoDB" id="42238at2157"/>
<evidence type="ECO:0000256" key="3">
    <source>
        <dbReference type="ARBA" id="ARBA00022603"/>
    </source>
</evidence>
<dbReference type="InterPro" id="IPR050714">
    <property type="entry name" value="Cobalamin_biosynth_MTase"/>
</dbReference>
<proteinExistence type="predicted"/>
<evidence type="ECO:0000259" key="6">
    <source>
        <dbReference type="Pfam" id="PF00590"/>
    </source>
</evidence>
<dbReference type="UniPathway" id="UPA00148"/>
<dbReference type="Pfam" id="PF00590">
    <property type="entry name" value="TP_methylase"/>
    <property type="match status" value="1"/>
</dbReference>
<dbReference type="Proteomes" id="UP000010866">
    <property type="component" value="Chromosome"/>
</dbReference>
<dbReference type="EMBL" id="CP003362">
    <property type="protein sequence ID" value="AGB50452.1"/>
    <property type="molecule type" value="Genomic_DNA"/>
</dbReference>
<organism evidence="7 8">
    <name type="scientific">Methanomethylovorans hollandica (strain DSM 15978 / NBRC 107637 / DMS1)</name>
    <dbReference type="NCBI Taxonomy" id="867904"/>
    <lineage>
        <taxon>Archaea</taxon>
        <taxon>Methanobacteriati</taxon>
        <taxon>Methanobacteriota</taxon>
        <taxon>Stenosarchaea group</taxon>
        <taxon>Methanomicrobia</taxon>
        <taxon>Methanosarcinales</taxon>
        <taxon>Methanosarcinaceae</taxon>
        <taxon>Methanomethylovorans</taxon>
    </lineage>
</organism>
<dbReference type="InterPro" id="IPR014776">
    <property type="entry name" value="4pyrrole_Mease_sub2"/>
</dbReference>
<dbReference type="InterPro" id="IPR014777">
    <property type="entry name" value="4pyrrole_Mease_sub1"/>
</dbReference>